<sequence>MSNRFSVVAALMSALAAIGCALVIYGCLLEQQFQLHLLQTSGIAGLDAYLAKVASHQLSFASFMVESLSGDGYARSAFVQGVGFWLVFVLTPVAALISACALAVRNRTISRLRLVAAH</sequence>
<evidence type="ECO:0000256" key="1">
    <source>
        <dbReference type="SAM" id="Phobius"/>
    </source>
</evidence>
<keyword evidence="1" id="KW-0812">Transmembrane</keyword>
<dbReference type="Proteomes" id="UP001494588">
    <property type="component" value="Unassembled WGS sequence"/>
</dbReference>
<accession>A0ABU9QJ26</accession>
<keyword evidence="3" id="KW-1185">Reference proteome</keyword>
<name>A0ABU9QJ26_9BURK</name>
<keyword evidence="1" id="KW-1133">Transmembrane helix</keyword>
<keyword evidence="1" id="KW-0472">Membrane</keyword>
<reference evidence="2 3" key="1">
    <citation type="submission" date="2024-01" db="EMBL/GenBank/DDBJ databases">
        <title>The diversity of rhizobia nodulating Mimosa spp. in eleven states of Brazil covering several biomes is determined by host plant, location, and edaphic factors.</title>
        <authorList>
            <person name="Rouws L."/>
            <person name="Barauna A."/>
            <person name="Beukes C."/>
            <person name="De Faria S.M."/>
            <person name="Gross E."/>
            <person name="Dos Reis Junior F.B."/>
            <person name="Simon M."/>
            <person name="Maluk M."/>
            <person name="Odee D.W."/>
            <person name="Kenicer G."/>
            <person name="Young J.P.W."/>
            <person name="Reis V.M."/>
            <person name="Zilli J."/>
            <person name="James E.K."/>
        </authorList>
    </citation>
    <scope>NUCLEOTIDE SEQUENCE [LARGE SCALE GENOMIC DNA]</scope>
    <source>
        <strain evidence="2 3">JPY77</strain>
    </source>
</reference>
<gene>
    <name evidence="2" type="ORF">V4C55_27565</name>
</gene>
<organism evidence="2 3">
    <name type="scientific">Paraburkholderia sabiae</name>
    <dbReference type="NCBI Taxonomy" id="273251"/>
    <lineage>
        <taxon>Bacteria</taxon>
        <taxon>Pseudomonadati</taxon>
        <taxon>Pseudomonadota</taxon>
        <taxon>Betaproteobacteria</taxon>
        <taxon>Burkholderiales</taxon>
        <taxon>Burkholderiaceae</taxon>
        <taxon>Paraburkholderia</taxon>
    </lineage>
</organism>
<proteinExistence type="predicted"/>
<evidence type="ECO:0000313" key="3">
    <source>
        <dbReference type="Proteomes" id="UP001494588"/>
    </source>
</evidence>
<evidence type="ECO:0000313" key="2">
    <source>
        <dbReference type="EMBL" id="MEM5289485.1"/>
    </source>
</evidence>
<protein>
    <submittedName>
        <fullName evidence="2">Uncharacterized protein</fullName>
    </submittedName>
</protein>
<feature type="transmembrane region" description="Helical" evidence="1">
    <location>
        <begin position="82"/>
        <end position="104"/>
    </location>
</feature>
<dbReference type="EMBL" id="JAZHGC010000026">
    <property type="protein sequence ID" value="MEM5289485.1"/>
    <property type="molecule type" value="Genomic_DNA"/>
</dbReference>
<dbReference type="PROSITE" id="PS51257">
    <property type="entry name" value="PROKAR_LIPOPROTEIN"/>
    <property type="match status" value="1"/>
</dbReference>
<comment type="caution">
    <text evidence="2">The sequence shown here is derived from an EMBL/GenBank/DDBJ whole genome shotgun (WGS) entry which is preliminary data.</text>
</comment>